<dbReference type="InterPro" id="IPR027417">
    <property type="entry name" value="P-loop_NTPase"/>
</dbReference>
<organism evidence="3 4">
    <name type="scientific">Salegentibacter flavus</name>
    <dbReference type="NCBI Taxonomy" id="287099"/>
    <lineage>
        <taxon>Bacteria</taxon>
        <taxon>Pseudomonadati</taxon>
        <taxon>Bacteroidota</taxon>
        <taxon>Flavobacteriia</taxon>
        <taxon>Flavobacteriales</taxon>
        <taxon>Flavobacteriaceae</taxon>
        <taxon>Salegentibacter</taxon>
    </lineage>
</organism>
<evidence type="ECO:0000313" key="4">
    <source>
        <dbReference type="Proteomes" id="UP000199153"/>
    </source>
</evidence>
<keyword evidence="4" id="KW-1185">Reference proteome</keyword>
<dbReference type="InterPro" id="IPR025420">
    <property type="entry name" value="DUF4143"/>
</dbReference>
<dbReference type="Pfam" id="PF13635">
    <property type="entry name" value="DUF4143"/>
    <property type="match status" value="1"/>
</dbReference>
<sequence length="371" mass="43051">MIKRVLEDKIIDRFGTGKVILLIGPRQVGKTTLFNKLLEGKDYLFLNGDDPTVRKLLSNPNLEQLKNIIGRHSIVFIDEAQRIENIGITLKLITDQLKSVQLLVSGSSAFELNNQTQEPLTGRKWEYRLYPISWSEFEMDVGYLKAEQQLELRIIYGMYPDVINNLGDEKEVLKQLTDSYLYKDILSYGGIRKPEVLEKLLRALAFQIGSEVSYNELSQILGIDKKTVAAYIDLLCQAFVIYRLPSFSKNLRNEIKTNQKIYFYDTGVRNMIIGNLNPLQNRQDKGNLWENFLITERLKSMAYNSSLAKGYFWRTVSQQEIDYVEEDAGIIKGYEIKWNSKNKVKIPKIFSDTYKAEVQIINHENFRDFLK</sequence>
<dbReference type="Gene3D" id="3.40.50.300">
    <property type="entry name" value="P-loop containing nucleotide triphosphate hydrolases"/>
    <property type="match status" value="1"/>
</dbReference>
<dbReference type="Proteomes" id="UP000199153">
    <property type="component" value="Unassembled WGS sequence"/>
</dbReference>
<dbReference type="SUPFAM" id="SSF52540">
    <property type="entry name" value="P-loop containing nucleoside triphosphate hydrolases"/>
    <property type="match status" value="1"/>
</dbReference>
<protein>
    <recommendedName>
        <fullName evidence="5">AAA+ ATPase domain-containing protein</fullName>
    </recommendedName>
</protein>
<dbReference type="OrthoDB" id="9778168at2"/>
<gene>
    <name evidence="3" type="ORF">SAMN05660413_03267</name>
</gene>
<evidence type="ECO:0000259" key="2">
    <source>
        <dbReference type="Pfam" id="PF13635"/>
    </source>
</evidence>
<name>A0A1I5DBP7_9FLAO</name>
<feature type="domain" description="AAA" evidence="1">
    <location>
        <begin position="18"/>
        <end position="137"/>
    </location>
</feature>
<dbReference type="PANTHER" id="PTHR43566:SF1">
    <property type="entry name" value="AAA+ ATPASE DOMAIN-CONTAINING PROTEIN"/>
    <property type="match status" value="1"/>
</dbReference>
<accession>A0A1I5DBP7</accession>
<dbReference type="InterPro" id="IPR041682">
    <property type="entry name" value="AAA_14"/>
</dbReference>
<dbReference type="Pfam" id="PF13173">
    <property type="entry name" value="AAA_14"/>
    <property type="match status" value="1"/>
</dbReference>
<dbReference type="STRING" id="287099.SAMN05660413_03267"/>
<evidence type="ECO:0008006" key="5">
    <source>
        <dbReference type="Google" id="ProtNLM"/>
    </source>
</evidence>
<dbReference type="EMBL" id="FOVL01000033">
    <property type="protein sequence ID" value="SFN96675.1"/>
    <property type="molecule type" value="Genomic_DNA"/>
</dbReference>
<dbReference type="RefSeq" id="WP_093411530.1">
    <property type="nucleotide sequence ID" value="NZ_FOVL01000033.1"/>
</dbReference>
<proteinExistence type="predicted"/>
<dbReference type="PANTHER" id="PTHR43566">
    <property type="entry name" value="CONSERVED PROTEIN"/>
    <property type="match status" value="1"/>
</dbReference>
<dbReference type="AlphaFoldDB" id="A0A1I5DBP7"/>
<evidence type="ECO:0000259" key="1">
    <source>
        <dbReference type="Pfam" id="PF13173"/>
    </source>
</evidence>
<reference evidence="3 4" key="1">
    <citation type="submission" date="2016-10" db="EMBL/GenBank/DDBJ databases">
        <authorList>
            <person name="de Groot N.N."/>
        </authorList>
    </citation>
    <scope>NUCLEOTIDE SEQUENCE [LARGE SCALE GENOMIC DNA]</scope>
    <source>
        <strain evidence="3 4">DSM 17794</strain>
    </source>
</reference>
<feature type="domain" description="DUF4143" evidence="2">
    <location>
        <begin position="183"/>
        <end position="339"/>
    </location>
</feature>
<evidence type="ECO:0000313" key="3">
    <source>
        <dbReference type="EMBL" id="SFN96675.1"/>
    </source>
</evidence>